<dbReference type="Pfam" id="PF01121">
    <property type="entry name" value="CoaE"/>
    <property type="match status" value="1"/>
</dbReference>
<evidence type="ECO:0000256" key="1">
    <source>
        <dbReference type="ARBA" id="ARBA00022714"/>
    </source>
</evidence>
<dbReference type="InterPro" id="IPR001977">
    <property type="entry name" value="Depp_CoAkinase"/>
</dbReference>
<evidence type="ECO:0000256" key="4">
    <source>
        <dbReference type="ARBA" id="ARBA00023014"/>
    </source>
</evidence>
<keyword evidence="1" id="KW-0479">Metal-binding</keyword>
<evidence type="ECO:0008006" key="11">
    <source>
        <dbReference type="Google" id="ProtNLM"/>
    </source>
</evidence>
<keyword evidence="6" id="KW-0732">Signal</keyword>
<gene>
    <name evidence="9" type="ORF">TeGR_g9156</name>
</gene>
<evidence type="ECO:0000259" key="8">
    <source>
        <dbReference type="PROSITE" id="PS51085"/>
    </source>
</evidence>
<keyword evidence="10" id="KW-1185">Reference proteome</keyword>
<dbReference type="EMBL" id="BRYB01000359">
    <property type="protein sequence ID" value="GMI28466.1"/>
    <property type="molecule type" value="Genomic_DNA"/>
</dbReference>
<evidence type="ECO:0000259" key="7">
    <source>
        <dbReference type="PROSITE" id="PS50106"/>
    </source>
</evidence>
<feature type="domain" description="PDZ" evidence="7">
    <location>
        <begin position="263"/>
        <end position="338"/>
    </location>
</feature>
<proteinExistence type="inferred from homology"/>
<keyword evidence="2" id="KW-0547">Nucleotide-binding</keyword>
<feature type="region of interest" description="Disordered" evidence="5">
    <location>
        <begin position="337"/>
        <end position="356"/>
    </location>
</feature>
<dbReference type="PROSITE" id="PS50106">
    <property type="entry name" value="PDZ"/>
    <property type="match status" value="1"/>
</dbReference>
<feature type="chain" id="PRO_5045988996" description="2Fe-2S ferredoxin-type domain-containing protein" evidence="6">
    <location>
        <begin position="20"/>
        <end position="458"/>
    </location>
</feature>
<sequence length="458" mass="46484">MLYNILLLLLLLLSPPALPLSLPTSVASPFPLVVGVTGPIGSGKSSLCSSLASSLNGTSLPNLPPLVTAHIEADKLASYPPGSPLHASICDAFPSCAPGGVLDRSLLSDLAFADPPSLSRLNALVWPAVTSQLRSLLSDLPRSPPHLVLLEAAPLVPAGWADGPTPLCSSLISVTAPPPVRAARVASRNSLPLPAAELRVAAQSDADFGLDRAGAIRVENSADLPAAVAAASAAVLGVLQSLPAQPPAIPRGGAAGISLEKPLGLLLEERDDGGPGAVVAGVAEEGSAVPLFESGEIRAGQALGTVAGVDVSGMGFDDVMDVLIGAGSPLEIAFADAEEEGETEEGEGEEGLPQGTPVSVTVTKGGAPLDLGVTAAVGDVLLKRLKEAKAPVYTGMAKMTNCGGMGQCLTCKVVLTEPDGQTLYERSEYEDAKLAKFPSNVRLACMTLVEGNVRVDLP</sequence>
<evidence type="ECO:0000256" key="3">
    <source>
        <dbReference type="ARBA" id="ARBA00022840"/>
    </source>
</evidence>
<dbReference type="InterPro" id="IPR027417">
    <property type="entry name" value="P-loop_NTPase"/>
</dbReference>
<evidence type="ECO:0000256" key="5">
    <source>
        <dbReference type="SAM" id="MobiDB-lite"/>
    </source>
</evidence>
<dbReference type="PROSITE" id="PS51219">
    <property type="entry name" value="DPCK"/>
    <property type="match status" value="1"/>
</dbReference>
<comment type="caution">
    <text evidence="9">The sequence shown here is derived from an EMBL/GenBank/DDBJ whole genome shotgun (WGS) entry which is preliminary data.</text>
</comment>
<dbReference type="HAMAP" id="MF_00376">
    <property type="entry name" value="Dephospho_CoA_kinase"/>
    <property type="match status" value="1"/>
</dbReference>
<dbReference type="InterPro" id="IPR036034">
    <property type="entry name" value="PDZ_sf"/>
</dbReference>
<dbReference type="Gene3D" id="3.10.20.30">
    <property type="match status" value="1"/>
</dbReference>
<dbReference type="InterPro" id="IPR001478">
    <property type="entry name" value="PDZ"/>
</dbReference>
<name>A0ABQ6ML78_9STRA</name>
<feature type="signal peptide" evidence="6">
    <location>
        <begin position="1"/>
        <end position="19"/>
    </location>
</feature>
<dbReference type="CDD" id="cd00207">
    <property type="entry name" value="fer2"/>
    <property type="match status" value="1"/>
</dbReference>
<keyword evidence="3" id="KW-0067">ATP-binding</keyword>
<feature type="domain" description="2Fe-2S ferredoxin-type" evidence="8">
    <location>
        <begin position="358"/>
        <end position="458"/>
    </location>
</feature>
<organism evidence="9 10">
    <name type="scientific">Tetraparma gracilis</name>
    <dbReference type="NCBI Taxonomy" id="2962635"/>
    <lineage>
        <taxon>Eukaryota</taxon>
        <taxon>Sar</taxon>
        <taxon>Stramenopiles</taxon>
        <taxon>Ochrophyta</taxon>
        <taxon>Bolidophyceae</taxon>
        <taxon>Parmales</taxon>
        <taxon>Triparmaceae</taxon>
        <taxon>Tetraparma</taxon>
    </lineage>
</organism>
<evidence type="ECO:0000256" key="2">
    <source>
        <dbReference type="ARBA" id="ARBA00022741"/>
    </source>
</evidence>
<dbReference type="SUPFAM" id="SSF50156">
    <property type="entry name" value="PDZ domain-like"/>
    <property type="match status" value="1"/>
</dbReference>
<dbReference type="Proteomes" id="UP001165060">
    <property type="component" value="Unassembled WGS sequence"/>
</dbReference>
<dbReference type="InterPro" id="IPR012675">
    <property type="entry name" value="Beta-grasp_dom_sf"/>
</dbReference>
<keyword evidence="4" id="KW-0411">Iron-sulfur</keyword>
<evidence type="ECO:0000256" key="6">
    <source>
        <dbReference type="SAM" id="SignalP"/>
    </source>
</evidence>
<reference evidence="9 10" key="1">
    <citation type="journal article" date="2023" name="Commun. Biol.">
        <title>Genome analysis of Parmales, the sister group of diatoms, reveals the evolutionary specialization of diatoms from phago-mixotrophs to photoautotrophs.</title>
        <authorList>
            <person name="Ban H."/>
            <person name="Sato S."/>
            <person name="Yoshikawa S."/>
            <person name="Yamada K."/>
            <person name="Nakamura Y."/>
            <person name="Ichinomiya M."/>
            <person name="Sato N."/>
            <person name="Blanc-Mathieu R."/>
            <person name="Endo H."/>
            <person name="Kuwata A."/>
            <person name="Ogata H."/>
        </authorList>
    </citation>
    <scope>NUCLEOTIDE SEQUENCE [LARGE SCALE GENOMIC DNA]</scope>
</reference>
<dbReference type="PROSITE" id="PS51085">
    <property type="entry name" value="2FE2S_FER_2"/>
    <property type="match status" value="1"/>
</dbReference>
<keyword evidence="1" id="KW-0408">Iron</keyword>
<keyword evidence="1" id="KW-0001">2Fe-2S</keyword>
<dbReference type="InterPro" id="IPR001041">
    <property type="entry name" value="2Fe-2S_ferredoxin-type"/>
</dbReference>
<dbReference type="CDD" id="cd02022">
    <property type="entry name" value="DPCK"/>
    <property type="match status" value="1"/>
</dbReference>
<evidence type="ECO:0000313" key="9">
    <source>
        <dbReference type="EMBL" id="GMI28466.1"/>
    </source>
</evidence>
<evidence type="ECO:0000313" key="10">
    <source>
        <dbReference type="Proteomes" id="UP001165060"/>
    </source>
</evidence>
<protein>
    <recommendedName>
        <fullName evidence="11">2Fe-2S ferredoxin-type domain-containing protein</fullName>
    </recommendedName>
</protein>
<accession>A0ABQ6ML78</accession>
<dbReference type="Gene3D" id="3.40.50.300">
    <property type="entry name" value="P-loop containing nucleotide triphosphate hydrolases"/>
    <property type="match status" value="1"/>
</dbReference>
<dbReference type="InterPro" id="IPR036010">
    <property type="entry name" value="2Fe-2S_ferredoxin-like_sf"/>
</dbReference>
<feature type="compositionally biased region" description="Acidic residues" evidence="5">
    <location>
        <begin position="337"/>
        <end position="350"/>
    </location>
</feature>
<dbReference type="SUPFAM" id="SSF54292">
    <property type="entry name" value="2Fe-2S ferredoxin-like"/>
    <property type="match status" value="1"/>
</dbReference>
<dbReference type="SUPFAM" id="SSF52540">
    <property type="entry name" value="P-loop containing nucleoside triphosphate hydrolases"/>
    <property type="match status" value="1"/>
</dbReference>